<name>A0A9Q8LCD2_PASFU</name>
<organism evidence="2 3">
    <name type="scientific">Passalora fulva</name>
    <name type="common">Tomato leaf mold</name>
    <name type="synonym">Cladosporium fulvum</name>
    <dbReference type="NCBI Taxonomy" id="5499"/>
    <lineage>
        <taxon>Eukaryota</taxon>
        <taxon>Fungi</taxon>
        <taxon>Dikarya</taxon>
        <taxon>Ascomycota</taxon>
        <taxon>Pezizomycotina</taxon>
        <taxon>Dothideomycetes</taxon>
        <taxon>Dothideomycetidae</taxon>
        <taxon>Mycosphaerellales</taxon>
        <taxon>Mycosphaerellaceae</taxon>
        <taxon>Fulvia</taxon>
    </lineage>
</organism>
<dbReference type="OrthoDB" id="5793281at2759"/>
<dbReference type="KEGG" id="ffu:CLAFUR5_07795"/>
<dbReference type="OMA" id="HRHGGAN"/>
<dbReference type="Proteomes" id="UP000756132">
    <property type="component" value="Chromosome 3"/>
</dbReference>
<dbReference type="InterPro" id="IPR013096">
    <property type="entry name" value="Cupin_2"/>
</dbReference>
<feature type="domain" description="Cupin type-2" evidence="1">
    <location>
        <begin position="41"/>
        <end position="111"/>
    </location>
</feature>
<reference evidence="2" key="1">
    <citation type="submission" date="2021-12" db="EMBL/GenBank/DDBJ databases">
        <authorList>
            <person name="Zaccaron A."/>
            <person name="Stergiopoulos I."/>
        </authorList>
    </citation>
    <scope>NUCLEOTIDE SEQUENCE</scope>
    <source>
        <strain evidence="2">Race5_Kim</strain>
    </source>
</reference>
<proteinExistence type="predicted"/>
<dbReference type="SUPFAM" id="SSF51182">
    <property type="entry name" value="RmlC-like cupins"/>
    <property type="match status" value="1"/>
</dbReference>
<dbReference type="PANTHER" id="PTHR38599">
    <property type="entry name" value="CUPIN DOMAIN PROTEIN (AFU_ORTHOLOGUE AFUA_3G13620)"/>
    <property type="match status" value="1"/>
</dbReference>
<dbReference type="GeneID" id="71987673"/>
<reference evidence="2" key="2">
    <citation type="journal article" date="2022" name="Microb. Genom.">
        <title>A chromosome-scale genome assembly of the tomato pathogen Cladosporium fulvum reveals a compartmentalized genome architecture and the presence of a dispensable chromosome.</title>
        <authorList>
            <person name="Zaccaron A.Z."/>
            <person name="Chen L.H."/>
            <person name="Samaras A."/>
            <person name="Stergiopoulos I."/>
        </authorList>
    </citation>
    <scope>NUCLEOTIDE SEQUENCE</scope>
    <source>
        <strain evidence="2">Race5_Kim</strain>
    </source>
</reference>
<gene>
    <name evidence="2" type="ORF">CLAFUR5_07795</name>
</gene>
<dbReference type="InterPro" id="IPR014710">
    <property type="entry name" value="RmlC-like_jellyroll"/>
</dbReference>
<dbReference type="EMBL" id="CP090165">
    <property type="protein sequence ID" value="UJO14770.1"/>
    <property type="molecule type" value="Genomic_DNA"/>
</dbReference>
<dbReference type="InterPro" id="IPR011051">
    <property type="entry name" value="RmlC_Cupin_sf"/>
</dbReference>
<dbReference type="Gene3D" id="2.60.120.10">
    <property type="entry name" value="Jelly Rolls"/>
    <property type="match status" value="1"/>
</dbReference>
<dbReference type="Pfam" id="PF07883">
    <property type="entry name" value="Cupin_2"/>
    <property type="match status" value="1"/>
</dbReference>
<keyword evidence="3" id="KW-1185">Reference proteome</keyword>
<evidence type="ECO:0000259" key="1">
    <source>
        <dbReference type="Pfam" id="PF07883"/>
    </source>
</evidence>
<accession>A0A9Q8LCD2</accession>
<dbReference type="AlphaFoldDB" id="A0A9Q8LCD2"/>
<evidence type="ECO:0000313" key="3">
    <source>
        <dbReference type="Proteomes" id="UP000756132"/>
    </source>
</evidence>
<sequence length="139" mass="15130">MSSSAKPTYGGYNKNAPLPGLEILYKHKLQNTPGKSILGLRVDFPPGGDTPPHSHHGASVSVVVLAGKVFNKMNDEPIEIFETNGSFYESPTCKHKVSANVSDSEPATILATMIMETEKLEKLLENGPFGLVDVEEEYR</sequence>
<dbReference type="RefSeq" id="XP_047759136.1">
    <property type="nucleotide sequence ID" value="XM_047906943.1"/>
</dbReference>
<evidence type="ECO:0000313" key="2">
    <source>
        <dbReference type="EMBL" id="UJO14770.1"/>
    </source>
</evidence>
<protein>
    <recommendedName>
        <fullName evidence="1">Cupin type-2 domain-containing protein</fullName>
    </recommendedName>
</protein>
<dbReference type="PANTHER" id="PTHR38599:SF1">
    <property type="entry name" value="CUPIN DOMAIN PROTEIN (AFU_ORTHOLOGUE AFUA_3G13620)"/>
    <property type="match status" value="1"/>
</dbReference>
<dbReference type="CDD" id="cd02234">
    <property type="entry name" value="cupin_BLR7677-like"/>
    <property type="match status" value="1"/>
</dbReference>